<dbReference type="GO" id="GO:0005886">
    <property type="term" value="C:plasma membrane"/>
    <property type="evidence" value="ECO:0007669"/>
    <property type="project" value="TreeGrafter"/>
</dbReference>
<feature type="compositionally biased region" description="Polar residues" evidence="2">
    <location>
        <begin position="463"/>
        <end position="478"/>
    </location>
</feature>
<feature type="compositionally biased region" description="Low complexity" evidence="2">
    <location>
        <begin position="433"/>
        <end position="446"/>
    </location>
</feature>
<dbReference type="GO" id="GO:0070941">
    <property type="term" value="P:eisosome assembly"/>
    <property type="evidence" value="ECO:0007669"/>
    <property type="project" value="TreeGrafter"/>
</dbReference>
<dbReference type="EMBL" id="RSCE01000017">
    <property type="protein sequence ID" value="RSH77259.1"/>
    <property type="molecule type" value="Genomic_DNA"/>
</dbReference>
<keyword evidence="4" id="KW-1185">Reference proteome</keyword>
<evidence type="ECO:0000313" key="3">
    <source>
        <dbReference type="EMBL" id="RSH77259.1"/>
    </source>
</evidence>
<feature type="compositionally biased region" description="Low complexity" evidence="2">
    <location>
        <begin position="751"/>
        <end position="770"/>
    </location>
</feature>
<dbReference type="GO" id="GO:0006897">
    <property type="term" value="P:endocytosis"/>
    <property type="evidence" value="ECO:0007669"/>
    <property type="project" value="TreeGrafter"/>
</dbReference>
<protein>
    <recommendedName>
        <fullName evidence="5">Eisosome component PIL1-domain-containing protein</fullName>
    </recommendedName>
</protein>
<feature type="region of interest" description="Disordered" evidence="2">
    <location>
        <begin position="1"/>
        <end position="88"/>
    </location>
</feature>
<feature type="region of interest" description="Disordered" evidence="2">
    <location>
        <begin position="696"/>
        <end position="715"/>
    </location>
</feature>
<feature type="compositionally biased region" description="Polar residues" evidence="2">
    <location>
        <begin position="624"/>
        <end position="636"/>
    </location>
</feature>
<dbReference type="GO" id="GO:0036286">
    <property type="term" value="C:eisosome filament"/>
    <property type="evidence" value="ECO:0007669"/>
    <property type="project" value="TreeGrafter"/>
</dbReference>
<feature type="region of interest" description="Disordered" evidence="2">
    <location>
        <begin position="429"/>
        <end position="653"/>
    </location>
</feature>
<sequence length="817" mass="86356">MTLRNASGKFSLPFGRKASSTNPQVDTTISPPESRVTSGTYPTGVGSGGGGDNDSLHSPRGTSHFSIGGTSGGGGTSSADGGGPNRLDGIGRKLGKSLAHTSLIPALGNQDLRLLQDVISSEKGVMTSAEKLAVDMQTAATKLQPYGTAEGDDLRDVLTHSGTLLNQLSIALRTFAQHEASLRTCFKRAESAERKLAKMGPENKQLLSQTELLESLRHQMRQLDSDIVNEEAKLGDYKRQAIKEALSFKFGGLEELGEKMCIIGELGKLLLEEIPLEETPPGYGRAPYTAQDRTENTVTEAVKCLATVQFHAGSAAPKPPGLPRFSESGSLGGNSFAPGDRGSHSVADHEAYENLPGIPTSPPTLDVNLPRGAAGTASGDAAYGGIEDRYNYNEFGASKSPPAGNNVMWQGPTDEQLNTHDYEYEQQRQMDEAAAATAAAEASGAAHNPGWQPLRVSQHERSATGTSLSDGPIQSHQSRPPLGLNEDAFEPLSSDSWLAPADPHAQRPHSSNSGYFTPDEDQGNNPRKASVPSDVRESIQVTTPPILQNSPPQSPPSAIIPPIPTVSFEDPSHETSHETPRGMASTLPAAGGYVPPLAPPMLSPNSEHFDRSVSNEHESFYAPDTNNPRISTSTFNVPHEVPRDVRDSMPASVNSGRDSFATYRESYATFNPRDSVQSAVDDAVVVTIPAEPLRTATPTLHTRMQSSHQSQDSNASIATIQGAGTSNGGAGPTISAAAFRRTNRRERPSVSHDSMSDDGSGSFGHDAAGGAAAGGPRRLPQAPSSGTDSPVTSSFITEQHGYENPPPSYDDDTGALR</sequence>
<gene>
    <name evidence="3" type="ORF">EHS24_003568</name>
</gene>
<name>A0A427XEC3_9TREE</name>
<feature type="compositionally biased region" description="Basic and acidic residues" evidence="2">
    <location>
        <begin position="341"/>
        <end position="352"/>
    </location>
</feature>
<dbReference type="InterPro" id="IPR028245">
    <property type="entry name" value="PIL1/LSP1"/>
</dbReference>
<dbReference type="Proteomes" id="UP000279236">
    <property type="component" value="Unassembled WGS sequence"/>
</dbReference>
<feature type="compositionally biased region" description="Pro residues" evidence="2">
    <location>
        <begin position="552"/>
        <end position="564"/>
    </location>
</feature>
<feature type="compositionally biased region" description="Basic and acidic residues" evidence="2">
    <location>
        <begin position="570"/>
        <end position="580"/>
    </location>
</feature>
<dbReference type="GO" id="GO:0008289">
    <property type="term" value="F:lipid binding"/>
    <property type="evidence" value="ECO:0007669"/>
    <property type="project" value="TreeGrafter"/>
</dbReference>
<keyword evidence="1" id="KW-0175">Coiled coil</keyword>
<feature type="compositionally biased region" description="Basic and acidic residues" evidence="2">
    <location>
        <begin position="607"/>
        <end position="619"/>
    </location>
</feature>
<comment type="caution">
    <text evidence="3">The sequence shown here is derived from an EMBL/GenBank/DDBJ whole genome shotgun (WGS) entry which is preliminary data.</text>
</comment>
<feature type="region of interest" description="Disordered" evidence="2">
    <location>
        <begin position="313"/>
        <end position="382"/>
    </location>
</feature>
<dbReference type="PANTHER" id="PTHR31962">
    <property type="entry name" value="SPHINGOLIPID LONG CHAIN BASE-RESPONSIVE PROTEIN PIL1"/>
    <property type="match status" value="1"/>
</dbReference>
<dbReference type="Pfam" id="PF13805">
    <property type="entry name" value="Pil1"/>
    <property type="match status" value="1"/>
</dbReference>
<feature type="coiled-coil region" evidence="1">
    <location>
        <begin position="213"/>
        <end position="240"/>
    </location>
</feature>
<proteinExistence type="predicted"/>
<evidence type="ECO:0000256" key="1">
    <source>
        <dbReference type="SAM" id="Coils"/>
    </source>
</evidence>
<feature type="compositionally biased region" description="Polar residues" evidence="2">
    <location>
        <begin position="18"/>
        <end position="31"/>
    </location>
</feature>
<dbReference type="PANTHER" id="PTHR31962:SF6">
    <property type="entry name" value="EISOSOME COMPONENT PIL1-DOMAIN-CONTAINING PROTEIN"/>
    <property type="match status" value="1"/>
</dbReference>
<dbReference type="InterPro" id="IPR027267">
    <property type="entry name" value="AH/BAR_dom_sf"/>
</dbReference>
<dbReference type="STRING" id="105984.A0A427XEC3"/>
<evidence type="ECO:0000256" key="2">
    <source>
        <dbReference type="SAM" id="MobiDB-lite"/>
    </source>
</evidence>
<feature type="compositionally biased region" description="Polar residues" evidence="2">
    <location>
        <begin position="782"/>
        <end position="797"/>
    </location>
</feature>
<accession>A0A427XEC3</accession>
<organism evidence="3 4">
    <name type="scientific">Apiotrichum porosum</name>
    <dbReference type="NCBI Taxonomy" id="105984"/>
    <lineage>
        <taxon>Eukaryota</taxon>
        <taxon>Fungi</taxon>
        <taxon>Dikarya</taxon>
        <taxon>Basidiomycota</taxon>
        <taxon>Agaricomycotina</taxon>
        <taxon>Tremellomycetes</taxon>
        <taxon>Trichosporonales</taxon>
        <taxon>Trichosporonaceae</taxon>
        <taxon>Apiotrichum</taxon>
    </lineage>
</organism>
<dbReference type="Gene3D" id="1.20.1270.60">
    <property type="entry name" value="Arfaptin homology (AH) domain/BAR domain"/>
    <property type="match status" value="1"/>
</dbReference>
<dbReference type="OrthoDB" id="5599269at2759"/>
<feature type="region of interest" description="Disordered" evidence="2">
    <location>
        <begin position="741"/>
        <end position="817"/>
    </location>
</feature>
<dbReference type="RefSeq" id="XP_028472406.1">
    <property type="nucleotide sequence ID" value="XM_028619232.1"/>
</dbReference>
<reference evidence="3 4" key="1">
    <citation type="submission" date="2018-11" db="EMBL/GenBank/DDBJ databases">
        <title>Genome sequence of Apiotrichum porosum DSM 27194.</title>
        <authorList>
            <person name="Aliyu H."/>
            <person name="Gorte O."/>
            <person name="Ochsenreither K."/>
        </authorList>
    </citation>
    <scope>NUCLEOTIDE SEQUENCE [LARGE SCALE GENOMIC DNA]</scope>
    <source>
        <strain evidence="3 4">DSM 27194</strain>
    </source>
</reference>
<evidence type="ECO:0008006" key="5">
    <source>
        <dbReference type="Google" id="ProtNLM"/>
    </source>
</evidence>
<feature type="compositionally biased region" description="Gly residues" evidence="2">
    <location>
        <begin position="69"/>
        <end position="84"/>
    </location>
</feature>
<dbReference type="GeneID" id="39588111"/>
<dbReference type="AlphaFoldDB" id="A0A427XEC3"/>
<evidence type="ECO:0000313" key="4">
    <source>
        <dbReference type="Proteomes" id="UP000279236"/>
    </source>
</evidence>